<accession>A0A4Y2EFK7</accession>
<sequence>MKRTTPELTLLSKLPHHTNGSTFAQYTTFNRPNTRRIFCGIEFRTWNPPAPKPILSLSGHCGHESPFNVLCHWRELDYRIDVWRITKAGHNFLKNMQMFPFSVTIC</sequence>
<evidence type="ECO:0000313" key="2">
    <source>
        <dbReference type="Proteomes" id="UP000499080"/>
    </source>
</evidence>
<reference evidence="1 2" key="1">
    <citation type="journal article" date="2019" name="Sci. Rep.">
        <title>Orb-weaving spider Araneus ventricosus genome elucidates the spidroin gene catalogue.</title>
        <authorList>
            <person name="Kono N."/>
            <person name="Nakamura H."/>
            <person name="Ohtoshi R."/>
            <person name="Moran D.A.P."/>
            <person name="Shinohara A."/>
            <person name="Yoshida Y."/>
            <person name="Fujiwara M."/>
            <person name="Mori M."/>
            <person name="Tomita M."/>
            <person name="Arakawa K."/>
        </authorList>
    </citation>
    <scope>NUCLEOTIDE SEQUENCE [LARGE SCALE GENOMIC DNA]</scope>
</reference>
<name>A0A4Y2EFK7_ARAVE</name>
<evidence type="ECO:0000313" key="1">
    <source>
        <dbReference type="EMBL" id="GBM27049.1"/>
    </source>
</evidence>
<protein>
    <submittedName>
        <fullName evidence="1">Uncharacterized protein</fullName>
    </submittedName>
</protein>
<keyword evidence="2" id="KW-1185">Reference proteome</keyword>
<dbReference type="AlphaFoldDB" id="A0A4Y2EFK7"/>
<comment type="caution">
    <text evidence="1">The sequence shown here is derived from an EMBL/GenBank/DDBJ whole genome shotgun (WGS) entry which is preliminary data.</text>
</comment>
<dbReference type="Proteomes" id="UP000499080">
    <property type="component" value="Unassembled WGS sequence"/>
</dbReference>
<gene>
    <name evidence="1" type="ORF">AVEN_256968_1</name>
</gene>
<proteinExistence type="predicted"/>
<organism evidence="1 2">
    <name type="scientific">Araneus ventricosus</name>
    <name type="common">Orbweaver spider</name>
    <name type="synonym">Epeira ventricosa</name>
    <dbReference type="NCBI Taxonomy" id="182803"/>
    <lineage>
        <taxon>Eukaryota</taxon>
        <taxon>Metazoa</taxon>
        <taxon>Ecdysozoa</taxon>
        <taxon>Arthropoda</taxon>
        <taxon>Chelicerata</taxon>
        <taxon>Arachnida</taxon>
        <taxon>Araneae</taxon>
        <taxon>Araneomorphae</taxon>
        <taxon>Entelegynae</taxon>
        <taxon>Araneoidea</taxon>
        <taxon>Araneidae</taxon>
        <taxon>Araneus</taxon>
    </lineage>
</organism>
<dbReference type="EMBL" id="BGPR01000575">
    <property type="protein sequence ID" value="GBM27049.1"/>
    <property type="molecule type" value="Genomic_DNA"/>
</dbReference>